<evidence type="ECO:0000313" key="4">
    <source>
        <dbReference type="Proteomes" id="UP001596298"/>
    </source>
</evidence>
<proteinExistence type="predicted"/>
<evidence type="ECO:0008006" key="5">
    <source>
        <dbReference type="Google" id="ProtNLM"/>
    </source>
</evidence>
<evidence type="ECO:0000256" key="2">
    <source>
        <dbReference type="SAM" id="SignalP"/>
    </source>
</evidence>
<protein>
    <recommendedName>
        <fullName evidence="5">DUF4352 domain-containing protein</fullName>
    </recommendedName>
</protein>
<keyword evidence="2" id="KW-0732">Signal</keyword>
<evidence type="ECO:0000313" key="3">
    <source>
        <dbReference type="EMBL" id="MFC6704204.1"/>
    </source>
</evidence>
<feature type="compositionally biased region" description="Low complexity" evidence="1">
    <location>
        <begin position="31"/>
        <end position="85"/>
    </location>
</feature>
<dbReference type="RefSeq" id="WP_382398216.1">
    <property type="nucleotide sequence ID" value="NZ_JBHSWH010000001.1"/>
</dbReference>
<dbReference type="PROSITE" id="PS51318">
    <property type="entry name" value="TAT"/>
    <property type="match status" value="1"/>
</dbReference>
<feature type="signal peptide" evidence="2">
    <location>
        <begin position="1"/>
        <end position="30"/>
    </location>
</feature>
<dbReference type="EMBL" id="JBHSWH010000001">
    <property type="protein sequence ID" value="MFC6704204.1"/>
    <property type="molecule type" value="Genomic_DNA"/>
</dbReference>
<gene>
    <name evidence="3" type="ORF">ACFQDH_02680</name>
</gene>
<keyword evidence="4" id="KW-1185">Reference proteome</keyword>
<comment type="caution">
    <text evidence="3">The sequence shown here is derived from an EMBL/GenBank/DDBJ whole genome shotgun (WGS) entry which is preliminary data.</text>
</comment>
<dbReference type="PROSITE" id="PS51257">
    <property type="entry name" value="PROKAR_LIPOPROTEIN"/>
    <property type="match status" value="1"/>
</dbReference>
<feature type="region of interest" description="Disordered" evidence="1">
    <location>
        <begin position="31"/>
        <end position="104"/>
    </location>
</feature>
<feature type="chain" id="PRO_5047186489" description="DUF4352 domain-containing protein" evidence="2">
    <location>
        <begin position="31"/>
        <end position="235"/>
    </location>
</feature>
<name>A0ABW2ACC0_9MICO</name>
<dbReference type="InterPro" id="IPR006311">
    <property type="entry name" value="TAT_signal"/>
</dbReference>
<evidence type="ECO:0000256" key="1">
    <source>
        <dbReference type="SAM" id="MobiDB-lite"/>
    </source>
</evidence>
<accession>A0ABW2ACC0</accession>
<organism evidence="3 4">
    <name type="scientific">Flexivirga alba</name>
    <dbReference type="NCBI Taxonomy" id="702742"/>
    <lineage>
        <taxon>Bacteria</taxon>
        <taxon>Bacillati</taxon>
        <taxon>Actinomycetota</taxon>
        <taxon>Actinomycetes</taxon>
        <taxon>Micrococcales</taxon>
        <taxon>Dermacoccaceae</taxon>
        <taxon>Flexivirga</taxon>
    </lineage>
</organism>
<dbReference type="Proteomes" id="UP001596298">
    <property type="component" value="Unassembled WGS sequence"/>
</dbReference>
<reference evidence="4" key="1">
    <citation type="journal article" date="2019" name="Int. J. Syst. Evol. Microbiol.">
        <title>The Global Catalogue of Microorganisms (GCM) 10K type strain sequencing project: providing services to taxonomists for standard genome sequencing and annotation.</title>
        <authorList>
            <consortium name="The Broad Institute Genomics Platform"/>
            <consortium name="The Broad Institute Genome Sequencing Center for Infectious Disease"/>
            <person name="Wu L."/>
            <person name="Ma J."/>
        </authorList>
    </citation>
    <scope>NUCLEOTIDE SEQUENCE [LARGE SCALE GENOMIC DNA]</scope>
    <source>
        <strain evidence="4">CCUG 58127</strain>
    </source>
</reference>
<sequence length="235" mass="24211">MSSNMFRRSLVGAVAIAGALGLAACNNDTASVSTPTGSAPTAAATSKATTTEAAPPTSSDAPTSEASTTSSAAATPSSSSTSAAAKTDDAKLTPTGTKLQYGKGATINSDSDGKFTLSVKSIAAAPESAYAVANLNKTNGKMYYINFDVTYRGGAKYGFRPSSVNFLELRPVFDSSEKGRSGGSPFQDLPGCKKTPYKDMAVGDTSAACYYYQVTGPAPTKVMWDDYTTNVVWSK</sequence>